<keyword evidence="2" id="KW-0067">ATP-binding</keyword>
<dbReference type="SUPFAM" id="SSF56112">
    <property type="entry name" value="Protein kinase-like (PK-like)"/>
    <property type="match status" value="1"/>
</dbReference>
<feature type="region of interest" description="Disordered" evidence="3">
    <location>
        <begin position="1"/>
        <end position="91"/>
    </location>
</feature>
<proteinExistence type="predicted"/>
<organism evidence="5 6">
    <name type="scientific">Viridothelium virens</name>
    <name type="common">Speckled blister lichen</name>
    <name type="synonym">Trypethelium virens</name>
    <dbReference type="NCBI Taxonomy" id="1048519"/>
    <lineage>
        <taxon>Eukaryota</taxon>
        <taxon>Fungi</taxon>
        <taxon>Dikarya</taxon>
        <taxon>Ascomycota</taxon>
        <taxon>Pezizomycotina</taxon>
        <taxon>Dothideomycetes</taxon>
        <taxon>Dothideomycetes incertae sedis</taxon>
        <taxon>Trypetheliales</taxon>
        <taxon>Trypetheliaceae</taxon>
        <taxon>Viridothelium</taxon>
    </lineage>
</organism>
<dbReference type="GO" id="GO:0005524">
    <property type="term" value="F:ATP binding"/>
    <property type="evidence" value="ECO:0007669"/>
    <property type="project" value="UniProtKB-KW"/>
</dbReference>
<keyword evidence="6" id="KW-1185">Reference proteome</keyword>
<dbReference type="PANTHER" id="PTHR24346:SF30">
    <property type="entry name" value="MATERNAL EMBRYONIC LEUCINE ZIPPER KINASE"/>
    <property type="match status" value="1"/>
</dbReference>
<evidence type="ECO:0000313" key="6">
    <source>
        <dbReference type="Proteomes" id="UP000800092"/>
    </source>
</evidence>
<feature type="region of interest" description="Disordered" evidence="3">
    <location>
        <begin position="241"/>
        <end position="276"/>
    </location>
</feature>
<evidence type="ECO:0000256" key="1">
    <source>
        <dbReference type="ARBA" id="ARBA00022741"/>
    </source>
</evidence>
<feature type="compositionally biased region" description="Polar residues" evidence="3">
    <location>
        <begin position="209"/>
        <end position="227"/>
    </location>
</feature>
<feature type="region of interest" description="Disordered" evidence="3">
    <location>
        <begin position="103"/>
        <end position="229"/>
    </location>
</feature>
<protein>
    <submittedName>
        <fullName evidence="5">Kinase-like protein</fullName>
    </submittedName>
</protein>
<dbReference type="GO" id="GO:0004674">
    <property type="term" value="F:protein serine/threonine kinase activity"/>
    <property type="evidence" value="ECO:0007669"/>
    <property type="project" value="TreeGrafter"/>
</dbReference>
<dbReference type="OrthoDB" id="410920at2759"/>
<dbReference type="EMBL" id="ML991806">
    <property type="protein sequence ID" value="KAF2233479.1"/>
    <property type="molecule type" value="Genomic_DNA"/>
</dbReference>
<feature type="compositionally biased region" description="Polar residues" evidence="3">
    <location>
        <begin position="125"/>
        <end position="135"/>
    </location>
</feature>
<keyword evidence="1" id="KW-0547">Nucleotide-binding</keyword>
<feature type="domain" description="Protein kinase" evidence="4">
    <location>
        <begin position="295"/>
        <end position="603"/>
    </location>
</feature>
<dbReference type="FunFam" id="1.10.510.10:FF:000640">
    <property type="entry name" value="Serine/threonine-protein kinase PRR1"/>
    <property type="match status" value="1"/>
</dbReference>
<evidence type="ECO:0000313" key="5">
    <source>
        <dbReference type="EMBL" id="KAF2233479.1"/>
    </source>
</evidence>
<feature type="compositionally biased region" description="Polar residues" evidence="3">
    <location>
        <begin position="241"/>
        <end position="253"/>
    </location>
</feature>
<dbReference type="InterPro" id="IPR011009">
    <property type="entry name" value="Kinase-like_dom_sf"/>
</dbReference>
<name>A0A6A6H6H4_VIRVR</name>
<keyword evidence="5" id="KW-0418">Kinase</keyword>
<feature type="compositionally biased region" description="Low complexity" evidence="3">
    <location>
        <begin position="167"/>
        <end position="177"/>
    </location>
</feature>
<dbReference type="PANTHER" id="PTHR24346">
    <property type="entry name" value="MAP/MICROTUBULE AFFINITY-REGULATING KINASE"/>
    <property type="match status" value="1"/>
</dbReference>
<evidence type="ECO:0000256" key="3">
    <source>
        <dbReference type="SAM" id="MobiDB-lite"/>
    </source>
</evidence>
<feature type="compositionally biased region" description="Low complexity" evidence="3">
    <location>
        <begin position="78"/>
        <end position="91"/>
    </location>
</feature>
<dbReference type="GO" id="GO:0005737">
    <property type="term" value="C:cytoplasm"/>
    <property type="evidence" value="ECO:0007669"/>
    <property type="project" value="TreeGrafter"/>
</dbReference>
<accession>A0A6A6H6H4</accession>
<dbReference type="Pfam" id="PF00069">
    <property type="entry name" value="Pkinase"/>
    <property type="match status" value="1"/>
</dbReference>
<dbReference type="GO" id="GO:0035556">
    <property type="term" value="P:intracellular signal transduction"/>
    <property type="evidence" value="ECO:0007669"/>
    <property type="project" value="TreeGrafter"/>
</dbReference>
<dbReference type="InterPro" id="IPR000719">
    <property type="entry name" value="Prot_kinase_dom"/>
</dbReference>
<sequence length="630" mass="68303">MSEATTSSRPAPENVNDAGAEADLQPHTDLKSTSNDAAKQPRDPASIPTYPSRNVGLFEFPTVPATFAQKHPPRSTFSAPSMASSLSPRSALSSPQLAALGDITPLPSPLMGSDSPGLWGRARANSGNRPISQGSIEARMGGNAIWRDGPLSRSSSKIKKPYGLVPSAAESQTAQEQATKEGNAKRHSRNRSISDFVPEALHNVRARNVTISSTPPQGLDSVTSSETQLHREKYLAEQRGLHTSSAPDVTSTLPSPPPSNKSATEDDEEEEKVPIDDKAEYMMVRCGKDHTKKLFRPIRVLGQGTFSKVLLATNQRTPPRQPLEESKLNPKKLVAIKIVEHGPAGGADQERVETGLKREIEIMKSVSHPSLVHLKAFEQEQMRTLLVLTYCPGCDLFDLASEHRSLLSPSLIQRIFAELVSAVLYLHDNYIVHRDIKLENVLINIPQPSLPSIPSYASYSSPLITLTDLGLSRRIPPPPASPLLTTRCGSEDYAAPEILLGQPYDGRATDAWALGVLLYALMEGRLPFDPVPGARGGANGRASHRIARAEWVWVGYGDEDGEWDGGRKGAGEMRGAAEVVEGLLRKVRMGRWSVGQVVEVEWVRGGIQVEGGLKAGEEMGEVGIERVETL</sequence>
<reference evidence="5" key="1">
    <citation type="journal article" date="2020" name="Stud. Mycol.">
        <title>101 Dothideomycetes genomes: a test case for predicting lifestyles and emergence of pathogens.</title>
        <authorList>
            <person name="Haridas S."/>
            <person name="Albert R."/>
            <person name="Binder M."/>
            <person name="Bloem J."/>
            <person name="Labutti K."/>
            <person name="Salamov A."/>
            <person name="Andreopoulos B."/>
            <person name="Baker S."/>
            <person name="Barry K."/>
            <person name="Bills G."/>
            <person name="Bluhm B."/>
            <person name="Cannon C."/>
            <person name="Castanera R."/>
            <person name="Culley D."/>
            <person name="Daum C."/>
            <person name="Ezra D."/>
            <person name="Gonzalez J."/>
            <person name="Henrissat B."/>
            <person name="Kuo A."/>
            <person name="Liang C."/>
            <person name="Lipzen A."/>
            <person name="Lutzoni F."/>
            <person name="Magnuson J."/>
            <person name="Mondo S."/>
            <person name="Nolan M."/>
            <person name="Ohm R."/>
            <person name="Pangilinan J."/>
            <person name="Park H.-J."/>
            <person name="Ramirez L."/>
            <person name="Alfaro M."/>
            <person name="Sun H."/>
            <person name="Tritt A."/>
            <person name="Yoshinaga Y."/>
            <person name="Zwiers L.-H."/>
            <person name="Turgeon B."/>
            <person name="Goodwin S."/>
            <person name="Spatafora J."/>
            <person name="Crous P."/>
            <person name="Grigoriev I."/>
        </authorList>
    </citation>
    <scope>NUCLEOTIDE SEQUENCE</scope>
    <source>
        <strain evidence="5">Tuck. ex Michener</strain>
    </source>
</reference>
<dbReference type="SMART" id="SM00220">
    <property type="entry name" value="S_TKc"/>
    <property type="match status" value="1"/>
</dbReference>
<evidence type="ECO:0000256" key="2">
    <source>
        <dbReference type="ARBA" id="ARBA00022840"/>
    </source>
</evidence>
<gene>
    <name evidence="5" type="ORF">EV356DRAFT_547676</name>
</gene>
<dbReference type="PROSITE" id="PS00108">
    <property type="entry name" value="PROTEIN_KINASE_ST"/>
    <property type="match status" value="1"/>
</dbReference>
<dbReference type="Proteomes" id="UP000800092">
    <property type="component" value="Unassembled WGS sequence"/>
</dbReference>
<dbReference type="Gene3D" id="1.10.510.10">
    <property type="entry name" value="Transferase(Phosphotransferase) domain 1"/>
    <property type="match status" value="1"/>
</dbReference>
<evidence type="ECO:0000259" key="4">
    <source>
        <dbReference type="PROSITE" id="PS50011"/>
    </source>
</evidence>
<dbReference type="AlphaFoldDB" id="A0A6A6H6H4"/>
<keyword evidence="5" id="KW-0808">Transferase</keyword>
<dbReference type="PROSITE" id="PS50011">
    <property type="entry name" value="PROTEIN_KINASE_DOM"/>
    <property type="match status" value="1"/>
</dbReference>
<dbReference type="InterPro" id="IPR008271">
    <property type="entry name" value="Ser/Thr_kinase_AS"/>
</dbReference>